<name>A0ACC1J090_9FUNG</name>
<dbReference type="EC" id="2.3.1.86" evidence="1"/>
<protein>
    <submittedName>
        <fullName evidence="1">Fatty acid synthase alpha subunit Lsd1</fullName>
        <ecNumber evidence="1">2.3.1.86</ecNumber>
    </submittedName>
</protein>
<sequence length="179" mass="19179">MLTNTLRLLGEIKLAKVASGHTTSPVLAIVPMSPNHGVFGGDGLYGECKAGLETLFNRWNIESWADYVSVAGAVIGWTRGTNMMDGNDLNSYAAEQTGMRSFSTKEMAFNILGLMTPTMTALADQSPVWADFNGAFQLFVDSGHTLVTIRGSLVDESASRKAIAAAALQDHTVVHQRSV</sequence>
<accession>A0ACC1J090</accession>
<dbReference type="EMBL" id="JANBPW010005468">
    <property type="protein sequence ID" value="KAJ1932556.1"/>
    <property type="molecule type" value="Genomic_DNA"/>
</dbReference>
<keyword evidence="1" id="KW-0808">Transferase</keyword>
<evidence type="ECO:0000313" key="1">
    <source>
        <dbReference type="EMBL" id="KAJ1932556.1"/>
    </source>
</evidence>
<organism evidence="1 2">
    <name type="scientific">Linderina macrospora</name>
    <dbReference type="NCBI Taxonomy" id="4868"/>
    <lineage>
        <taxon>Eukaryota</taxon>
        <taxon>Fungi</taxon>
        <taxon>Fungi incertae sedis</taxon>
        <taxon>Zoopagomycota</taxon>
        <taxon>Kickxellomycotina</taxon>
        <taxon>Kickxellomycetes</taxon>
        <taxon>Kickxellales</taxon>
        <taxon>Kickxellaceae</taxon>
        <taxon>Linderina</taxon>
    </lineage>
</organism>
<evidence type="ECO:0000313" key="2">
    <source>
        <dbReference type="Proteomes" id="UP001150603"/>
    </source>
</evidence>
<reference evidence="1" key="1">
    <citation type="submission" date="2022-07" db="EMBL/GenBank/DDBJ databases">
        <title>Phylogenomic reconstructions and comparative analyses of Kickxellomycotina fungi.</title>
        <authorList>
            <person name="Reynolds N.K."/>
            <person name="Stajich J.E."/>
            <person name="Barry K."/>
            <person name="Grigoriev I.V."/>
            <person name="Crous P."/>
            <person name="Smith M.E."/>
        </authorList>
    </citation>
    <scope>NUCLEOTIDE SEQUENCE</scope>
    <source>
        <strain evidence="1">NRRL 5244</strain>
    </source>
</reference>
<comment type="caution">
    <text evidence="1">The sequence shown here is derived from an EMBL/GenBank/DDBJ whole genome shotgun (WGS) entry which is preliminary data.</text>
</comment>
<proteinExistence type="predicted"/>
<feature type="non-terminal residue" evidence="1">
    <location>
        <position position="179"/>
    </location>
</feature>
<gene>
    <name evidence="1" type="primary">fas2_16</name>
    <name evidence="1" type="ORF">FBU59_006330</name>
</gene>
<keyword evidence="2" id="KW-1185">Reference proteome</keyword>
<keyword evidence="1" id="KW-0012">Acyltransferase</keyword>
<dbReference type="Proteomes" id="UP001150603">
    <property type="component" value="Unassembled WGS sequence"/>
</dbReference>